<keyword evidence="3" id="KW-1185">Reference proteome</keyword>
<dbReference type="EMBL" id="FRCP01000014">
    <property type="protein sequence ID" value="SHM68673.1"/>
    <property type="molecule type" value="Genomic_DNA"/>
</dbReference>
<evidence type="ECO:0000256" key="1">
    <source>
        <dbReference type="SAM" id="Phobius"/>
    </source>
</evidence>
<dbReference type="PANTHER" id="PTHR38450:SF2">
    <property type="entry name" value="STAGE V SPORULATION PROTEIN AEB"/>
    <property type="match status" value="1"/>
</dbReference>
<gene>
    <name evidence="2" type="ORF">SAMN02746066_02943</name>
</gene>
<reference evidence="2 3" key="1">
    <citation type="submission" date="2016-11" db="EMBL/GenBank/DDBJ databases">
        <authorList>
            <person name="Jaros S."/>
            <person name="Januszkiewicz K."/>
            <person name="Wedrychowicz H."/>
        </authorList>
    </citation>
    <scope>NUCLEOTIDE SEQUENCE [LARGE SCALE GENOMIC DNA]</scope>
    <source>
        <strain evidence="2 3">DSM 15930</strain>
    </source>
</reference>
<keyword evidence="1" id="KW-0472">Membrane</keyword>
<keyword evidence="1" id="KW-0812">Transmembrane</keyword>
<organism evidence="2 3">
    <name type="scientific">Anaerosporobacter mobilis DSM 15930</name>
    <dbReference type="NCBI Taxonomy" id="1120996"/>
    <lineage>
        <taxon>Bacteria</taxon>
        <taxon>Bacillati</taxon>
        <taxon>Bacillota</taxon>
        <taxon>Clostridia</taxon>
        <taxon>Lachnospirales</taxon>
        <taxon>Lachnospiraceae</taxon>
        <taxon>Anaerosporobacter</taxon>
    </lineage>
</organism>
<sequence length="118" mass="12336">MEYVKAFLVGGAICAIVQIFMDKTKLMPGRIMVMLVGLGTILGAIGVYEPFAKWAGAGATVPLIGFGYTLFNGVKKAIISDGFVGVFMGGFTSAAVGVSAALIFGYIASLIFNPKMKE</sequence>
<feature type="transmembrane region" description="Helical" evidence="1">
    <location>
        <begin position="54"/>
        <end position="71"/>
    </location>
</feature>
<dbReference type="InterPro" id="IPR005562">
    <property type="entry name" value="SpoVA"/>
</dbReference>
<feature type="transmembrane region" description="Helical" evidence="1">
    <location>
        <begin position="31"/>
        <end position="48"/>
    </location>
</feature>
<dbReference type="Proteomes" id="UP000184038">
    <property type="component" value="Unassembled WGS sequence"/>
</dbReference>
<dbReference type="OrthoDB" id="9797988at2"/>
<feature type="transmembrane region" description="Helical" evidence="1">
    <location>
        <begin position="6"/>
        <end position="24"/>
    </location>
</feature>
<evidence type="ECO:0000313" key="2">
    <source>
        <dbReference type="EMBL" id="SHM68673.1"/>
    </source>
</evidence>
<proteinExistence type="predicted"/>
<dbReference type="AlphaFoldDB" id="A0A1M7KT85"/>
<evidence type="ECO:0000313" key="3">
    <source>
        <dbReference type="Proteomes" id="UP000184038"/>
    </source>
</evidence>
<dbReference type="STRING" id="1120996.SAMN02746066_02943"/>
<dbReference type="PANTHER" id="PTHR38450">
    <property type="entry name" value="STAGE V SPORULATION PROTEIN AC-RELATED"/>
    <property type="match status" value="1"/>
</dbReference>
<feature type="transmembrane region" description="Helical" evidence="1">
    <location>
        <begin position="83"/>
        <end position="112"/>
    </location>
</feature>
<protein>
    <submittedName>
        <fullName evidence="2">Stage V sporulation protein AE</fullName>
    </submittedName>
</protein>
<dbReference type="Pfam" id="PF03862">
    <property type="entry name" value="SpoVAC_SpoVAEB"/>
    <property type="match status" value="1"/>
</dbReference>
<dbReference type="RefSeq" id="WP_073289009.1">
    <property type="nucleotide sequence ID" value="NZ_FRCP01000014.1"/>
</dbReference>
<name>A0A1M7KT85_9FIRM</name>
<accession>A0A1M7KT85</accession>
<keyword evidence="1" id="KW-1133">Transmembrane helix</keyword>